<keyword evidence="3" id="KW-1185">Reference proteome</keyword>
<evidence type="ECO:0000256" key="1">
    <source>
        <dbReference type="SAM" id="MobiDB-lite"/>
    </source>
</evidence>
<comment type="caution">
    <text evidence="2">The sequence shown here is derived from an EMBL/GenBank/DDBJ whole genome shotgun (WGS) entry which is preliminary data.</text>
</comment>
<dbReference type="PANTHER" id="PTHR13060">
    <property type="entry name" value="SGT1 PROTEIN HSGT1 SUPPRESSOR OF GCR2"/>
    <property type="match status" value="1"/>
</dbReference>
<name>A0A9P8Y449_9PEZI</name>
<evidence type="ECO:0000313" key="2">
    <source>
        <dbReference type="EMBL" id="KAH7029373.1"/>
    </source>
</evidence>
<dbReference type="GeneID" id="70183796"/>
<dbReference type="PANTHER" id="PTHR13060:SF0">
    <property type="entry name" value="PROTEIN ECDYSONELESS HOMOLOG"/>
    <property type="match status" value="1"/>
</dbReference>
<dbReference type="InterPro" id="IPR010770">
    <property type="entry name" value="Ecd"/>
</dbReference>
<proteinExistence type="predicted"/>
<dbReference type="EMBL" id="JAGTJQ010000006">
    <property type="protein sequence ID" value="KAH7029373.1"/>
    <property type="molecule type" value="Genomic_DNA"/>
</dbReference>
<dbReference type="GO" id="GO:0005634">
    <property type="term" value="C:nucleus"/>
    <property type="evidence" value="ECO:0007669"/>
    <property type="project" value="TreeGrafter"/>
</dbReference>
<sequence length="613" mass="68724">MAEGGRPDFFPGGAGTFPRQLPDNCVEYVLVIIDSQIENRKLLSELEHVRKLALQLRDRLAGDYIWQRDEFQLQVTSKNGLHYLQGTTNYGDSVEDEWLIVFLLRELTKSRPDLWARVADSDGEFLLIEAANVVPRWLSPEIDGNRAWIHQGHLKIITSDETKSPKRPLSLVEAVQILQYSPELVEHHSVVEEEAFYRLAKYPQQITYAIHFSVVTIPRKLAHLIHLRPSTIASAVEAFYTRNPVSLKLLDSDSAHLHFPPEDLVSVSVKFTKVLFAQLKSQQFAPPAAWAKTIQMAEAKAEQAETAKRDLDRLETGMKLTSGYEILASSATSKDSRLVREFAILLDDLETDMQQDGIGILPSNETMLSWPHGGRDDDESWLDINFEDFEHELDGKKRQHGGDKSGFGSATAHADLQKIVSRFESFLNDESAGIEGAQVEDMDEDDDELSDSQESDTETDDIGVQLDEARFASMMRDMMGISTGVVHQEHAPENLSSRRRQSVGSDDLDDMEIQELSAQMQAELDGHGALRLDHGSPEVKMLERGMKQGGDQDDDSRSSDDEALDIDYNLAKNLLESFKSQAGLAGPAGNILGMMGMQLPRDEQEHEHQSQTE</sequence>
<evidence type="ECO:0000313" key="3">
    <source>
        <dbReference type="Proteomes" id="UP000756346"/>
    </source>
</evidence>
<feature type="compositionally biased region" description="Acidic residues" evidence="1">
    <location>
        <begin position="438"/>
        <end position="461"/>
    </location>
</feature>
<protein>
    <submittedName>
        <fullName evidence="2">SGT1 protein-domain-containing protein</fullName>
    </submittedName>
</protein>
<feature type="compositionally biased region" description="Basic and acidic residues" evidence="1">
    <location>
        <begin position="600"/>
        <end position="613"/>
    </location>
</feature>
<feature type="region of interest" description="Disordered" evidence="1">
    <location>
        <begin position="593"/>
        <end position="613"/>
    </location>
</feature>
<reference evidence="2" key="1">
    <citation type="journal article" date="2021" name="Nat. Commun.">
        <title>Genetic determinants of endophytism in the Arabidopsis root mycobiome.</title>
        <authorList>
            <person name="Mesny F."/>
            <person name="Miyauchi S."/>
            <person name="Thiergart T."/>
            <person name="Pickel B."/>
            <person name="Atanasova L."/>
            <person name="Karlsson M."/>
            <person name="Huettel B."/>
            <person name="Barry K.W."/>
            <person name="Haridas S."/>
            <person name="Chen C."/>
            <person name="Bauer D."/>
            <person name="Andreopoulos W."/>
            <person name="Pangilinan J."/>
            <person name="LaButti K."/>
            <person name="Riley R."/>
            <person name="Lipzen A."/>
            <person name="Clum A."/>
            <person name="Drula E."/>
            <person name="Henrissat B."/>
            <person name="Kohler A."/>
            <person name="Grigoriev I.V."/>
            <person name="Martin F.M."/>
            <person name="Hacquard S."/>
        </authorList>
    </citation>
    <scope>NUCLEOTIDE SEQUENCE</scope>
    <source>
        <strain evidence="2">MPI-CAGE-CH-0230</strain>
    </source>
</reference>
<dbReference type="Proteomes" id="UP000756346">
    <property type="component" value="Unassembled WGS sequence"/>
</dbReference>
<gene>
    <name evidence="2" type="ORF">B0I36DRAFT_325647</name>
</gene>
<organism evidence="2 3">
    <name type="scientific">Microdochium trichocladiopsis</name>
    <dbReference type="NCBI Taxonomy" id="1682393"/>
    <lineage>
        <taxon>Eukaryota</taxon>
        <taxon>Fungi</taxon>
        <taxon>Dikarya</taxon>
        <taxon>Ascomycota</taxon>
        <taxon>Pezizomycotina</taxon>
        <taxon>Sordariomycetes</taxon>
        <taxon>Xylariomycetidae</taxon>
        <taxon>Xylariales</taxon>
        <taxon>Microdochiaceae</taxon>
        <taxon>Microdochium</taxon>
    </lineage>
</organism>
<accession>A0A9P8Y449</accession>
<dbReference type="AlphaFoldDB" id="A0A9P8Y449"/>
<dbReference type="RefSeq" id="XP_046011661.1">
    <property type="nucleotide sequence ID" value="XM_046154250.1"/>
</dbReference>
<feature type="region of interest" description="Disordered" evidence="1">
    <location>
        <begin position="434"/>
        <end position="464"/>
    </location>
</feature>
<dbReference type="Pfam" id="PF07093">
    <property type="entry name" value="SGT1"/>
    <property type="match status" value="1"/>
</dbReference>
<dbReference type="OrthoDB" id="27237at2759"/>